<gene>
    <name evidence="1" type="ORF">D7D52_28265</name>
</gene>
<accession>A0A386ZK96</accession>
<reference evidence="1 2" key="1">
    <citation type="submission" date="2018-09" db="EMBL/GenBank/DDBJ databases">
        <title>Nocardia yunnanensis sp. nov., an actinomycete isolated from a soil sample.</title>
        <authorList>
            <person name="Zhang J."/>
        </authorList>
    </citation>
    <scope>NUCLEOTIDE SEQUENCE [LARGE SCALE GENOMIC DNA]</scope>
    <source>
        <strain evidence="1 2">CFHS0054</strain>
    </source>
</reference>
<dbReference type="EMBL" id="CP032568">
    <property type="protein sequence ID" value="AYF77059.1"/>
    <property type="molecule type" value="Genomic_DNA"/>
</dbReference>
<keyword evidence="2" id="KW-1185">Reference proteome</keyword>
<evidence type="ECO:0000313" key="2">
    <source>
        <dbReference type="Proteomes" id="UP000267164"/>
    </source>
</evidence>
<proteinExistence type="predicted"/>
<evidence type="ECO:0000313" key="1">
    <source>
        <dbReference type="EMBL" id="AYF77059.1"/>
    </source>
</evidence>
<dbReference type="KEGG" id="nyu:D7D52_28265"/>
<dbReference type="OrthoDB" id="4522767at2"/>
<dbReference type="Proteomes" id="UP000267164">
    <property type="component" value="Chromosome"/>
</dbReference>
<protein>
    <submittedName>
        <fullName evidence="1">Uncharacterized protein</fullName>
    </submittedName>
</protein>
<name>A0A386ZK96_9NOCA</name>
<dbReference type="RefSeq" id="WP_120741189.1">
    <property type="nucleotide sequence ID" value="NZ_CP032568.1"/>
</dbReference>
<dbReference type="AlphaFoldDB" id="A0A386ZK96"/>
<organism evidence="1 2">
    <name type="scientific">Nocardia yunnanensis</name>
    <dbReference type="NCBI Taxonomy" id="2382165"/>
    <lineage>
        <taxon>Bacteria</taxon>
        <taxon>Bacillati</taxon>
        <taxon>Actinomycetota</taxon>
        <taxon>Actinomycetes</taxon>
        <taxon>Mycobacteriales</taxon>
        <taxon>Nocardiaceae</taxon>
        <taxon>Nocardia</taxon>
    </lineage>
</organism>
<sequence length="251" mass="28254">MSGDDHRAARRELLAEGNRLQQAYRASKPADSSLAAAADTLRTRYRDSLPVITVSRSPLSDRLVERAMDVVDFDGWFWDYDNAVRPLPQRGDGWLAMSGAARLTEPVTAAPFDCHPGPDLPYVVPGMLRRPGTYAVISQLDVGRHTCWAINYFGPGRPYPLIHEWGIDRNDLHDSGGYWRADDAYIAFNRDVDFELRPWLETGQLLWVAPGDSEFTLRSGAADCPYLELDGDRRGQIIRNGDIHTYEFRGS</sequence>